<proteinExistence type="predicted"/>
<evidence type="ECO:0000313" key="2">
    <source>
        <dbReference type="EMBL" id="DAD27553.1"/>
    </source>
</evidence>
<reference evidence="2 3" key="1">
    <citation type="journal article" date="2020" name="Mol. Biol. Evol.">
        <title>Distinct Expression and Methylation Patterns for Genes with Different Fates following a Single Whole-Genome Duplication in Flowering Plants.</title>
        <authorList>
            <person name="Shi T."/>
            <person name="Rahmani R.S."/>
            <person name="Gugger P.F."/>
            <person name="Wang M."/>
            <person name="Li H."/>
            <person name="Zhang Y."/>
            <person name="Li Z."/>
            <person name="Wang Q."/>
            <person name="Van de Peer Y."/>
            <person name="Marchal K."/>
            <person name="Chen J."/>
        </authorList>
    </citation>
    <scope>NUCLEOTIDE SEQUENCE [LARGE SCALE GENOMIC DNA]</scope>
    <source>
        <tissue evidence="2">Leaf</tissue>
    </source>
</reference>
<dbReference type="Proteomes" id="UP000607653">
    <property type="component" value="Unassembled WGS sequence"/>
</dbReference>
<comment type="caution">
    <text evidence="2">The sequence shown here is derived from an EMBL/GenBank/DDBJ whole genome shotgun (WGS) entry which is preliminary data.</text>
</comment>
<gene>
    <name evidence="2" type="ORF">HUJ06_029021</name>
</gene>
<feature type="region of interest" description="Disordered" evidence="1">
    <location>
        <begin position="33"/>
        <end position="102"/>
    </location>
</feature>
<accession>A0A822Y699</accession>
<protein>
    <submittedName>
        <fullName evidence="2">Uncharacterized protein</fullName>
    </submittedName>
</protein>
<organism evidence="2 3">
    <name type="scientific">Nelumbo nucifera</name>
    <name type="common">Sacred lotus</name>
    <dbReference type="NCBI Taxonomy" id="4432"/>
    <lineage>
        <taxon>Eukaryota</taxon>
        <taxon>Viridiplantae</taxon>
        <taxon>Streptophyta</taxon>
        <taxon>Embryophyta</taxon>
        <taxon>Tracheophyta</taxon>
        <taxon>Spermatophyta</taxon>
        <taxon>Magnoliopsida</taxon>
        <taxon>Proteales</taxon>
        <taxon>Nelumbonaceae</taxon>
        <taxon>Nelumbo</taxon>
    </lineage>
</organism>
<evidence type="ECO:0000256" key="1">
    <source>
        <dbReference type="SAM" id="MobiDB-lite"/>
    </source>
</evidence>
<evidence type="ECO:0000313" key="3">
    <source>
        <dbReference type="Proteomes" id="UP000607653"/>
    </source>
</evidence>
<dbReference type="EMBL" id="DUZY01000002">
    <property type="protein sequence ID" value="DAD27553.1"/>
    <property type="molecule type" value="Genomic_DNA"/>
</dbReference>
<dbReference type="AlphaFoldDB" id="A0A822Y699"/>
<sequence>MDGSTISLNIMSSGLIQSGIIIKSPVHPFRSAVKKGLKTPRTSLRPLPPWGNTAMNHSGGRRRNLTTVGFLGGGSFNSQRAKPTKEPRSSANDPIQANDRVDANDRSLISFAGFPLQSLSDRVD</sequence>
<keyword evidence="3" id="KW-1185">Reference proteome</keyword>
<name>A0A822Y699_NELNU</name>